<organism evidence="2 3">
    <name type="scientific">Fistulifera solaris</name>
    <name type="common">Oleaginous diatom</name>
    <dbReference type="NCBI Taxonomy" id="1519565"/>
    <lineage>
        <taxon>Eukaryota</taxon>
        <taxon>Sar</taxon>
        <taxon>Stramenopiles</taxon>
        <taxon>Ochrophyta</taxon>
        <taxon>Bacillariophyta</taxon>
        <taxon>Bacillariophyceae</taxon>
        <taxon>Bacillariophycidae</taxon>
        <taxon>Naviculales</taxon>
        <taxon>Naviculaceae</taxon>
        <taxon>Fistulifera</taxon>
    </lineage>
</organism>
<evidence type="ECO:0000313" key="3">
    <source>
        <dbReference type="Proteomes" id="UP000198406"/>
    </source>
</evidence>
<feature type="compositionally biased region" description="Basic and acidic residues" evidence="1">
    <location>
        <begin position="21"/>
        <end position="34"/>
    </location>
</feature>
<sequence length="892" mass="99051">MKSNAVDILPSLSLSRRPPKKKELSVVDENETKHNLKRPSIPIPSFQAERENLKRIFDSESDESPLLKKKSKKRKRSSVPIPSFSSADDDVFDDSDILDTKPIFAADTRKIEQPKESFSKENQKNVAANDLSVATPAIKTTASESPSNTTETKEGESAKSISVSASNVDSACQTKENTFDRDSGVNHDLLENDIMQLAVGIARNLDPITFDFKQVQQDLQVQTGDAWKRVKLAKLRQFVLQQLEPTEEALHAAIDTVFLATDIESSTKKQFIAQVQKKFPIPFSQLCRTKITRRLTSLLNKETSPTVVAMANRDSIENSSLMPPLADKIDSVVTVINDAALTDSAAPIDNTASNEMVDPTDDRKLLSALCCESTLNERGLRDLPCDVPTLPDKTNRDRDCNVATSVVSETASSSSEDKMAPARARKARKTAKTEAAEKDADFSRAAIQSPPEKNSRKRKTPCQLCVNCPCSLSIDQSKASLSEKHSDAAVERNLIKRLQKLEKIADYCEEQTDSVRRLLKKHRRDIWKKREASRVNSKECANRPRFLPDAGELGEVMDSIKPRDPVGPERSRKAQVTVFARAPVVAQSTLTQLLGGVTKTTKGREIESSLDDIADETEVDLKDEDLPTSDGEDEKDGASTKSFASEEEAYRERDAIPYSRVECVNGREHMRSPTKDGEAENSMWISMLTGKFSQCLTDLIDNSEDIDDCSKLDDLFEMIDGSNDAQDEHSCVNHGDAVELSMLSQRGQNIAQSLIESTKKDTRRSSTLDRRCPQWKENILYALHQRNSDDIVAALEQLKSEQSILNNRKALLSRAIDERTDLLNLYEKALKASLSRFSGGTDEVIHQGRELFSPSKAKDYARPGHGSENLSFRCSASQCGMSSPLSVSSRLE</sequence>
<feature type="compositionally biased region" description="Basic and acidic residues" evidence="1">
    <location>
        <begin position="48"/>
        <end position="58"/>
    </location>
</feature>
<feature type="compositionally biased region" description="Basic and acidic residues" evidence="1">
    <location>
        <begin position="431"/>
        <end position="442"/>
    </location>
</feature>
<comment type="caution">
    <text evidence="2">The sequence shown here is derived from an EMBL/GenBank/DDBJ whole genome shotgun (WGS) entry which is preliminary data.</text>
</comment>
<dbReference type="OrthoDB" id="49546at2759"/>
<feature type="region of interest" description="Disordered" evidence="1">
    <location>
        <begin position="405"/>
        <end position="458"/>
    </location>
</feature>
<dbReference type="EMBL" id="BDSP01000167">
    <property type="protein sequence ID" value="GAX21426.1"/>
    <property type="molecule type" value="Genomic_DNA"/>
</dbReference>
<feature type="region of interest" description="Disordered" evidence="1">
    <location>
        <begin position="1"/>
        <end position="92"/>
    </location>
</feature>
<reference evidence="2 3" key="1">
    <citation type="journal article" date="2015" name="Plant Cell">
        <title>Oil accumulation by the oleaginous diatom Fistulifera solaris as revealed by the genome and transcriptome.</title>
        <authorList>
            <person name="Tanaka T."/>
            <person name="Maeda Y."/>
            <person name="Veluchamy A."/>
            <person name="Tanaka M."/>
            <person name="Abida H."/>
            <person name="Marechal E."/>
            <person name="Bowler C."/>
            <person name="Muto M."/>
            <person name="Sunaga Y."/>
            <person name="Tanaka M."/>
            <person name="Yoshino T."/>
            <person name="Taniguchi T."/>
            <person name="Fukuda Y."/>
            <person name="Nemoto M."/>
            <person name="Matsumoto M."/>
            <person name="Wong P.S."/>
            <person name="Aburatani S."/>
            <person name="Fujibuchi W."/>
        </authorList>
    </citation>
    <scope>NUCLEOTIDE SEQUENCE [LARGE SCALE GENOMIC DNA]</scope>
    <source>
        <strain evidence="2 3">JPCC DA0580</strain>
    </source>
</reference>
<dbReference type="Proteomes" id="UP000198406">
    <property type="component" value="Unassembled WGS sequence"/>
</dbReference>
<evidence type="ECO:0000256" key="1">
    <source>
        <dbReference type="SAM" id="MobiDB-lite"/>
    </source>
</evidence>
<proteinExistence type="predicted"/>
<accession>A0A1Z5K5D7</accession>
<feature type="region of interest" description="Disordered" evidence="1">
    <location>
        <begin position="135"/>
        <end position="164"/>
    </location>
</feature>
<feature type="region of interest" description="Disordered" evidence="1">
    <location>
        <begin position="606"/>
        <end position="651"/>
    </location>
</feature>
<evidence type="ECO:0000313" key="2">
    <source>
        <dbReference type="EMBL" id="GAX21426.1"/>
    </source>
</evidence>
<feature type="compositionally biased region" description="Basic residues" evidence="1">
    <location>
        <begin position="67"/>
        <end position="77"/>
    </location>
</feature>
<name>A0A1Z5K5D7_FISSO</name>
<dbReference type="InParanoid" id="A0A1Z5K5D7"/>
<dbReference type="AlphaFoldDB" id="A0A1Z5K5D7"/>
<feature type="compositionally biased region" description="Low complexity" evidence="1">
    <location>
        <begin position="405"/>
        <end position="414"/>
    </location>
</feature>
<feature type="compositionally biased region" description="Acidic residues" evidence="1">
    <location>
        <begin position="608"/>
        <end position="635"/>
    </location>
</feature>
<keyword evidence="3" id="KW-1185">Reference proteome</keyword>
<gene>
    <name evidence="2" type="ORF">FisN_10Hu004</name>
</gene>
<protein>
    <submittedName>
        <fullName evidence="2">Uncharacterized protein</fullName>
    </submittedName>
</protein>
<feature type="compositionally biased region" description="Polar residues" evidence="1">
    <location>
        <begin position="138"/>
        <end position="150"/>
    </location>
</feature>